<keyword evidence="3" id="KW-0170">Cobalt</keyword>
<dbReference type="GO" id="GO:0019670">
    <property type="term" value="P:anaerobic L-glutamate catabolic process"/>
    <property type="evidence" value="ECO:0007669"/>
    <property type="project" value="InterPro"/>
</dbReference>
<evidence type="ECO:0000256" key="3">
    <source>
        <dbReference type="ARBA" id="ARBA00023285"/>
    </source>
</evidence>
<proteinExistence type="predicted"/>
<dbReference type="EMBL" id="VIWT01000001">
    <property type="protein sequence ID" value="TWF97144.1"/>
    <property type="molecule type" value="Genomic_DNA"/>
</dbReference>
<dbReference type="SUPFAM" id="SSF51905">
    <property type="entry name" value="FAD/NAD(P)-binding domain"/>
    <property type="match status" value="1"/>
</dbReference>
<feature type="domain" description="FAD-dependent urate hydroxylase HpyO/Asp monooxygenase CreE-like FAD/NAD(P)-binding" evidence="4">
    <location>
        <begin position="451"/>
        <end position="614"/>
    </location>
</feature>
<dbReference type="PRINTS" id="PR00368">
    <property type="entry name" value="FADPNR"/>
</dbReference>
<dbReference type="PANTHER" id="PTHR40254:SF1">
    <property type="entry name" value="BLR0577 PROTEIN"/>
    <property type="match status" value="1"/>
</dbReference>
<dbReference type="InterPro" id="IPR016176">
    <property type="entry name" value="Cbl-dep_enz_cat"/>
</dbReference>
<dbReference type="InterPro" id="IPR036188">
    <property type="entry name" value="FAD/NAD-bd_sf"/>
</dbReference>
<keyword evidence="1" id="KW-0846">Cobalamin</keyword>
<dbReference type="InterPro" id="IPR052189">
    <property type="entry name" value="L-asp_N-monooxygenase_NS-form"/>
</dbReference>
<protein>
    <submittedName>
        <fullName evidence="5">Glutamate mutase subunit E</fullName>
    </submittedName>
</protein>
<dbReference type="InterPro" id="IPR038732">
    <property type="entry name" value="HpyO/CreE_NAD-binding"/>
</dbReference>
<evidence type="ECO:0000256" key="1">
    <source>
        <dbReference type="ARBA" id="ARBA00022628"/>
    </source>
</evidence>
<dbReference type="SUPFAM" id="SSF51703">
    <property type="entry name" value="Cobalamin (vitamin B12)-dependent enzymes"/>
    <property type="match status" value="1"/>
</dbReference>
<dbReference type="Proteomes" id="UP000317940">
    <property type="component" value="Unassembled WGS sequence"/>
</dbReference>
<dbReference type="GO" id="GO:0050097">
    <property type="term" value="F:methylaspartate mutase activity"/>
    <property type="evidence" value="ECO:0007669"/>
    <property type="project" value="InterPro"/>
</dbReference>
<reference evidence="5 6" key="1">
    <citation type="submission" date="2019-06" db="EMBL/GenBank/DDBJ databases">
        <title>Sequencing the genomes of 1000 actinobacteria strains.</title>
        <authorList>
            <person name="Klenk H.-P."/>
        </authorList>
    </citation>
    <scope>NUCLEOTIDE SEQUENCE [LARGE SCALE GENOMIC DNA]</scope>
    <source>
        <strain evidence="5 6">DSM 44826</strain>
    </source>
</reference>
<dbReference type="PANTHER" id="PTHR40254">
    <property type="entry name" value="BLR0577 PROTEIN"/>
    <property type="match status" value="1"/>
</dbReference>
<dbReference type="RefSeq" id="WP_170304845.1">
    <property type="nucleotide sequence ID" value="NZ_BAAAMZ010000036.1"/>
</dbReference>
<name>A0A561UCN5_9ACTN</name>
<comment type="caution">
    <text evidence="5">The sequence shown here is derived from an EMBL/GenBank/DDBJ whole genome shotgun (WGS) entry which is preliminary data.</text>
</comment>
<sequence>MNRPGTRTHRPAAPAGHPDLHDYVMRAARAGELVVQPRMGMSHPEAMAAGLGAVAAARARTLATMTIDSYTRVEDIAGAQAALSAGEPLNGFPIVNLPAPLTARVAAAAGSVPVQVRHGSARPGHVFRAMIGAGLAASEGGPVSYCLPYSRLPLTESVPAWADASRELVAGAAALGARAHLETFGGCMLGQLCPPSLLIALSLLEAMFFVQNGLTSISLSYAQQTNAVQDIEALAALRDLAADHLPPAVDRHLVLYTYMGVHPRTEGGARLLLEDSARIAVRGGAHRLIVKTAAEAHRIPTVAENVAALERAAGAAAAAHGERCRLPWAHQVDHTAVHGEARSLIEAVLELSPDVGTALRRAFAAGLLDVPFCLHRDNAGAAQGTIREDGRLVWGRTGALPLGRSAAQAAPVTSAELLNLLNRTADRYDNAALGALLRSPGPDAPRPYRIAIVGSGPRGLAVAERLAARLAQHPPRQEVSISLVDKVQVGSGRVWRTTQDECFLMNTACGEVTMYSGPAQGGRARAGAGPTLAEWWAEEEPDYPGPGGYASRALYGRYLQSFLDAIESSLPPAAQLQRVVGEVVSIERLGDCYELVFDDGRRLTADRVVLSTGHPVPELSGHQAALDAFATGRPWTRYVRGDSAADMPLAGIAPDRSVAVLGMGLSFYDVAAALTTGRGGRFEEDGRGSLTYLPSGREPRLIAGSRSGVPMPARGRNQKSPQWRYTARLFTAPRIAALRESGPLDFRSEVWPWLDAEMQLVYHATAVRLLCGTAAERAFTDRVVRQVERTGAPAAELARAEAQRLGAHPPALDVAALARPFAGRRFAGPEEFTPALVKLLEDDVAQAELGNHSGPLKAALDVLRDVRGTIRRAVDHGGLTAASHEEFLTRFVPMSSFLAAGPPIVRLRQTRALIEAGVLDVVGPAARFDTDPATGSFTIASDQVSESLRHCDLLIDARVPEADLARDRAPLSRQLASGGVVTEWANTHGRRPLRTGGIRVTAATHHPVGADGTPDTGLYVLGIPTEGQRWFMQVGSTRPGPWTEFTKDADAIAADALTGPAATAPDAGASRPRVAGALLLLQGAR</sequence>
<accession>A0A561UCN5</accession>
<evidence type="ECO:0000313" key="5">
    <source>
        <dbReference type="EMBL" id="TWF97144.1"/>
    </source>
</evidence>
<dbReference type="Pfam" id="PF13454">
    <property type="entry name" value="NAD_binding_9"/>
    <property type="match status" value="1"/>
</dbReference>
<dbReference type="AlphaFoldDB" id="A0A561UCN5"/>
<gene>
    <name evidence="5" type="ORF">FHX73_11919</name>
</gene>
<keyword evidence="6" id="KW-1185">Reference proteome</keyword>
<evidence type="ECO:0000313" key="6">
    <source>
        <dbReference type="Proteomes" id="UP000317940"/>
    </source>
</evidence>
<dbReference type="Pfam" id="PF06368">
    <property type="entry name" value="Met_asp_mut_E"/>
    <property type="match status" value="1"/>
</dbReference>
<keyword evidence="2" id="KW-0413">Isomerase</keyword>
<dbReference type="Gene3D" id="3.20.20.240">
    <property type="entry name" value="Methylmalonyl-CoA mutase"/>
    <property type="match status" value="1"/>
</dbReference>
<dbReference type="Gene3D" id="3.50.50.60">
    <property type="entry name" value="FAD/NAD(P)-binding domain"/>
    <property type="match status" value="1"/>
</dbReference>
<evidence type="ECO:0000259" key="4">
    <source>
        <dbReference type="Pfam" id="PF13454"/>
    </source>
</evidence>
<evidence type="ECO:0000256" key="2">
    <source>
        <dbReference type="ARBA" id="ARBA00023235"/>
    </source>
</evidence>
<dbReference type="InterPro" id="IPR006396">
    <property type="entry name" value="Glu_mut_E"/>
</dbReference>
<dbReference type="GO" id="GO:0031419">
    <property type="term" value="F:cobalamin binding"/>
    <property type="evidence" value="ECO:0007669"/>
    <property type="project" value="UniProtKB-KW"/>
</dbReference>
<organism evidence="5 6">
    <name type="scientific">Kitasatospora viridis</name>
    <dbReference type="NCBI Taxonomy" id="281105"/>
    <lineage>
        <taxon>Bacteria</taxon>
        <taxon>Bacillati</taxon>
        <taxon>Actinomycetota</taxon>
        <taxon>Actinomycetes</taxon>
        <taxon>Kitasatosporales</taxon>
        <taxon>Streptomycetaceae</taxon>
        <taxon>Kitasatospora</taxon>
    </lineage>
</organism>